<organism evidence="1">
    <name type="scientific">Candidatus Kentrum sp. DK</name>
    <dbReference type="NCBI Taxonomy" id="2126562"/>
    <lineage>
        <taxon>Bacteria</taxon>
        <taxon>Pseudomonadati</taxon>
        <taxon>Pseudomonadota</taxon>
        <taxon>Gammaproteobacteria</taxon>
        <taxon>Candidatus Kentrum</taxon>
    </lineage>
</organism>
<sequence length="80" mass="8943">MTQKPVPHAINKSLDGRQYPIDLAEGHNRRDLRCAAPTDSIIEAIHRTREEISERFGGSIAAIAEDAARRLPRRTGRGVR</sequence>
<gene>
    <name evidence="1" type="ORF">BECKDK2373C_GA0170839_11355</name>
</gene>
<dbReference type="EMBL" id="CAADEY010000135">
    <property type="protein sequence ID" value="VFJ65738.1"/>
    <property type="molecule type" value="Genomic_DNA"/>
</dbReference>
<name>A0A450TEZ7_9GAMM</name>
<reference evidence="1" key="1">
    <citation type="submission" date="2019-02" db="EMBL/GenBank/DDBJ databases">
        <authorList>
            <person name="Gruber-Vodicka R. H."/>
            <person name="Seah K. B. B."/>
        </authorList>
    </citation>
    <scope>NUCLEOTIDE SEQUENCE</scope>
    <source>
        <strain evidence="1">BECK_DK161</strain>
    </source>
</reference>
<proteinExistence type="predicted"/>
<protein>
    <submittedName>
        <fullName evidence="1">Uncharacterized protein</fullName>
    </submittedName>
</protein>
<accession>A0A450TEZ7</accession>
<evidence type="ECO:0000313" key="1">
    <source>
        <dbReference type="EMBL" id="VFJ65738.1"/>
    </source>
</evidence>
<dbReference type="AlphaFoldDB" id="A0A450TEZ7"/>